<accession>E8V640</accession>
<keyword evidence="1" id="KW-0675">Receptor</keyword>
<reference evidence="1 2" key="1">
    <citation type="journal article" date="2012" name="Stand. Genomic Sci.">
        <title>Complete genome sequence of Terriglobus saanensis type strain SP1PR4(T), an Acidobacteria from tundra soil.</title>
        <authorList>
            <person name="Rawat S.R."/>
            <person name="Mannisto M.K."/>
            <person name="Starovoytov V."/>
            <person name="Goodwin L."/>
            <person name="Nolan M."/>
            <person name="Hauser L."/>
            <person name="Land M."/>
            <person name="Davenport K.W."/>
            <person name="Woyke T."/>
            <person name="Haggblom M.M."/>
        </authorList>
    </citation>
    <scope>NUCLEOTIDE SEQUENCE</scope>
    <source>
        <strain evidence="2">ATCC BAA-1853 / DSM 23119 / SP1PR4</strain>
    </source>
</reference>
<dbReference type="KEGG" id="tsa:AciPR4_4186"/>
<protein>
    <submittedName>
        <fullName evidence="1">TonB-dependent receptor, plug</fullName>
    </submittedName>
</protein>
<gene>
    <name evidence="1" type="ordered locus">AciPR4_4186</name>
</gene>
<dbReference type="EMBL" id="CP002467">
    <property type="protein sequence ID" value="ADV84931.1"/>
    <property type="molecule type" value="Genomic_DNA"/>
</dbReference>
<evidence type="ECO:0000313" key="2">
    <source>
        <dbReference type="Proteomes" id="UP000006844"/>
    </source>
</evidence>
<dbReference type="HOGENOM" id="CLU_3085698_0_0_0"/>
<dbReference type="STRING" id="401053.AciPR4_4186"/>
<evidence type="ECO:0000313" key="1">
    <source>
        <dbReference type="EMBL" id="ADV84931.1"/>
    </source>
</evidence>
<proteinExistence type="predicted"/>
<sequence>MASSEAQTEINHPVKPSPRWDINFLSQLSFNELLYHVLFGSKEAGNLDPQSA</sequence>
<keyword evidence="2" id="KW-1185">Reference proteome</keyword>
<organism evidence="1 2">
    <name type="scientific">Terriglobus saanensis (strain ATCC BAA-1853 / DSM 23119 / SP1PR4)</name>
    <dbReference type="NCBI Taxonomy" id="401053"/>
    <lineage>
        <taxon>Bacteria</taxon>
        <taxon>Pseudomonadati</taxon>
        <taxon>Acidobacteriota</taxon>
        <taxon>Terriglobia</taxon>
        <taxon>Terriglobales</taxon>
        <taxon>Acidobacteriaceae</taxon>
        <taxon>Terriglobus</taxon>
    </lineage>
</organism>
<dbReference type="AlphaFoldDB" id="E8V640"/>
<dbReference type="RefSeq" id="WP_013570661.1">
    <property type="nucleotide sequence ID" value="NC_014963.1"/>
</dbReference>
<name>E8V640_TERSS</name>
<dbReference type="Proteomes" id="UP000006844">
    <property type="component" value="Chromosome"/>
</dbReference>